<dbReference type="Pfam" id="PF13454">
    <property type="entry name" value="NAD_binding_9"/>
    <property type="match status" value="1"/>
</dbReference>
<dbReference type="InterPro" id="IPR038732">
    <property type="entry name" value="HpyO/CreE_NAD-binding"/>
</dbReference>
<sequence>MNSAIVHPADDVREVCVVGLGPRGLSVVERLCANTDATDPPLRLHLVDPHLEVGGRVWRTDQSPHLLMNTVASQVTLFLDDSVECAGPVVPGPGLHDWARAVAAGRITGPPDHVRAEAARLGPDTYPTRAFYGHYLVWVREHLERTAPPNVTVVRHGDLAVDVLEDEPDGPQTVVLAGGRRIPGLAAVVLTLGHLDHLPEPGARRFGALADARGLRHLPPASPAEVDLGDVAPHDTVLLRGLGLNFFDHLALLTSGRGGRFERGDDGWLRYRASGAEPRLVAGSRRGVPHHARGENQKGAFGRHTPLFLVPDRLAALRLRADRGEPLDFRADLWPWIDREVRAVYYAALVGARTGDGARFTDRFARVAGDRAAEEALLDEHGITARWDWDLVARPHRDTRFTGPDHFRRWLVGYLREDVRQARLGNVRGPLKAALDVLRDLRNEIRLVVDHGGLAGDSYRADLQGWYTPFNAFLSIGPPARRIEEMAALLEAGVLTAVGPGMVVRVRDDGLGFEAHSPLVRGAVHRARVLLEARLPDTDVRRTTNPLLRRLLDRGDGTPYRVADRDGAGREFGGLAVTGRPYRLLDRSWRAHPRRFAFGVPTEGVHWATAAGVRPGVNSVILADADAVARESLALTARRGDRLPV</sequence>
<name>A0A5Q0GV45_SACSY</name>
<gene>
    <name evidence="2" type="ORF">EKG83_10135</name>
</gene>
<reference evidence="3" key="1">
    <citation type="journal article" date="2021" name="Curr. Microbiol.">
        <title>Complete genome of nocamycin-producing strain Saccharothrix syringae NRRL B-16468 reveals the biosynthetic potential for secondary metabolites.</title>
        <authorList>
            <person name="Mo X."/>
            <person name="Yang S."/>
        </authorList>
    </citation>
    <scope>NUCLEOTIDE SEQUENCE [LARGE SCALE GENOMIC DNA]</scope>
    <source>
        <strain evidence="3">ATCC 51364 / DSM 43886 / JCM 6844 / KCTC 9398 / NBRC 14523 / NRRL B-16468 / INA 2240</strain>
    </source>
</reference>
<dbReference type="InterPro" id="IPR052189">
    <property type="entry name" value="L-asp_N-monooxygenase_NS-form"/>
</dbReference>
<dbReference type="AlphaFoldDB" id="A0A5Q0GV45"/>
<dbReference type="Proteomes" id="UP000325787">
    <property type="component" value="Chromosome"/>
</dbReference>
<proteinExistence type="predicted"/>
<protein>
    <submittedName>
        <fullName evidence="2">FAD/NAD(P)-binding protein</fullName>
    </submittedName>
</protein>
<dbReference type="KEGG" id="ssyi:EKG83_10135"/>
<organism evidence="2 3">
    <name type="scientific">Saccharothrix syringae</name>
    <name type="common">Nocardiopsis syringae</name>
    <dbReference type="NCBI Taxonomy" id="103733"/>
    <lineage>
        <taxon>Bacteria</taxon>
        <taxon>Bacillati</taxon>
        <taxon>Actinomycetota</taxon>
        <taxon>Actinomycetes</taxon>
        <taxon>Pseudonocardiales</taxon>
        <taxon>Pseudonocardiaceae</taxon>
        <taxon>Saccharothrix</taxon>
    </lineage>
</organism>
<dbReference type="RefSeq" id="WP_051766900.1">
    <property type="nucleotide sequence ID" value="NZ_CP034550.1"/>
</dbReference>
<evidence type="ECO:0000259" key="1">
    <source>
        <dbReference type="Pfam" id="PF13454"/>
    </source>
</evidence>
<dbReference type="EMBL" id="CP034550">
    <property type="protein sequence ID" value="QFZ17791.1"/>
    <property type="molecule type" value="Genomic_DNA"/>
</dbReference>
<dbReference type="PANTHER" id="PTHR40254:SF1">
    <property type="entry name" value="BLR0577 PROTEIN"/>
    <property type="match status" value="1"/>
</dbReference>
<keyword evidence="3" id="KW-1185">Reference proteome</keyword>
<evidence type="ECO:0000313" key="2">
    <source>
        <dbReference type="EMBL" id="QFZ17791.1"/>
    </source>
</evidence>
<dbReference type="OrthoDB" id="3653265at2"/>
<dbReference type="PANTHER" id="PTHR40254">
    <property type="entry name" value="BLR0577 PROTEIN"/>
    <property type="match status" value="1"/>
</dbReference>
<feature type="domain" description="FAD-dependent urate hydroxylase HpyO/Asp monooxygenase CreE-like FAD/NAD(P)-binding" evidence="1">
    <location>
        <begin position="17"/>
        <end position="194"/>
    </location>
</feature>
<evidence type="ECO:0000313" key="3">
    <source>
        <dbReference type="Proteomes" id="UP000325787"/>
    </source>
</evidence>
<accession>A0A5Q0GV45</accession>